<evidence type="ECO:0000256" key="4">
    <source>
        <dbReference type="ARBA" id="ARBA00022807"/>
    </source>
</evidence>
<dbReference type="SUPFAM" id="SSF54001">
    <property type="entry name" value="Cysteine proteinases"/>
    <property type="match status" value="3"/>
</dbReference>
<evidence type="ECO:0000259" key="6">
    <source>
        <dbReference type="PROSITE" id="PS51935"/>
    </source>
</evidence>
<keyword evidence="3" id="KW-0378">Hydrolase</keyword>
<evidence type="ECO:0000313" key="8">
    <source>
        <dbReference type="Proteomes" id="UP000434639"/>
    </source>
</evidence>
<dbReference type="InterPro" id="IPR051202">
    <property type="entry name" value="Peptidase_C40"/>
</dbReference>
<evidence type="ECO:0000256" key="5">
    <source>
        <dbReference type="SAM" id="SignalP"/>
    </source>
</evidence>
<dbReference type="PROSITE" id="PS51935">
    <property type="entry name" value="NLPC_P60"/>
    <property type="match status" value="3"/>
</dbReference>
<dbReference type="PANTHER" id="PTHR47053">
    <property type="entry name" value="MUREIN DD-ENDOPEPTIDASE MEPH-RELATED"/>
    <property type="match status" value="1"/>
</dbReference>
<comment type="similarity">
    <text evidence="1">Belongs to the peptidase C40 family.</text>
</comment>
<keyword evidence="8" id="KW-1185">Reference proteome</keyword>
<gene>
    <name evidence="7" type="ORF">GKZ89_19000</name>
</gene>
<feature type="chain" id="PRO_5031335336" evidence="5">
    <location>
        <begin position="24"/>
        <end position="401"/>
    </location>
</feature>
<dbReference type="EMBL" id="WMIB01000030">
    <property type="protein sequence ID" value="MTH55484.1"/>
    <property type="molecule type" value="Genomic_DNA"/>
</dbReference>
<dbReference type="Gene3D" id="3.90.1720.10">
    <property type="entry name" value="endopeptidase domain like (from Nostoc punctiforme)"/>
    <property type="match status" value="3"/>
</dbReference>
<dbReference type="AlphaFoldDB" id="A0A7X2V6U4"/>
<protein>
    <submittedName>
        <fullName evidence="7">NlpC/P60 family protein</fullName>
    </submittedName>
</protein>
<feature type="domain" description="NlpC/P60" evidence="6">
    <location>
        <begin position="282"/>
        <end position="401"/>
    </location>
</feature>
<dbReference type="GO" id="GO:0008234">
    <property type="term" value="F:cysteine-type peptidase activity"/>
    <property type="evidence" value="ECO:0007669"/>
    <property type="project" value="UniProtKB-KW"/>
</dbReference>
<evidence type="ECO:0000256" key="3">
    <source>
        <dbReference type="ARBA" id="ARBA00022801"/>
    </source>
</evidence>
<proteinExistence type="inferred from homology"/>
<accession>A0A7X2V6U4</accession>
<evidence type="ECO:0000313" key="7">
    <source>
        <dbReference type="EMBL" id="MTH55484.1"/>
    </source>
</evidence>
<evidence type="ECO:0000256" key="1">
    <source>
        <dbReference type="ARBA" id="ARBA00007074"/>
    </source>
</evidence>
<name>A0A7X2V6U4_9BACI</name>
<sequence length="401" mass="43197">MKFTTLAAAVLGTSLTAGVHASADEGPIIQTANQFIGEEYAAGGNAPSEGFNSAGFVQYVFQQSKGISLPPLSSEQWAFGAETERENLEIGDVLFFKDTSTGKITTTGIYEGNGRMIYSSVSEGVTSVKFKGSDYWYSRYYGAKRITSDLPLQTSNAAVAEAASLLGTPYVQGGKTLSGFDCSGYTKYVYEQSAEIYLPDTPEQQWAVGTPVDMKDLLPGDLVFFRDTHRPGISHVGIYSGDQQILNATQIGGANSVSVSYLTNSFLKGKLAGVRRVSHLDVDRSNPAVKEAESLAGSHYAAGGTTPETGFDTGGFVQYVFKKSSGISLPRYGREQIQLGQEVKEEELLPGDLVFFQSGSVIPTIYAGNGQVILASNEGVKVIHYKVSKYWSNKFLEAKRL</sequence>
<dbReference type="RefSeq" id="WP_155113981.1">
    <property type="nucleotide sequence ID" value="NZ_WMIB01000030.1"/>
</dbReference>
<feature type="signal peptide" evidence="5">
    <location>
        <begin position="1"/>
        <end position="23"/>
    </location>
</feature>
<organism evidence="7 8">
    <name type="scientific">Metabacillus mangrovi</name>
    <dbReference type="NCBI Taxonomy" id="1491830"/>
    <lineage>
        <taxon>Bacteria</taxon>
        <taxon>Bacillati</taxon>
        <taxon>Bacillota</taxon>
        <taxon>Bacilli</taxon>
        <taxon>Bacillales</taxon>
        <taxon>Bacillaceae</taxon>
        <taxon>Metabacillus</taxon>
    </lineage>
</organism>
<keyword evidence="4" id="KW-0788">Thiol protease</keyword>
<keyword evidence="2" id="KW-0645">Protease</keyword>
<dbReference type="Proteomes" id="UP000434639">
    <property type="component" value="Unassembled WGS sequence"/>
</dbReference>
<evidence type="ECO:0000256" key="2">
    <source>
        <dbReference type="ARBA" id="ARBA00022670"/>
    </source>
</evidence>
<dbReference type="PANTHER" id="PTHR47053:SF1">
    <property type="entry name" value="MUREIN DD-ENDOPEPTIDASE MEPH-RELATED"/>
    <property type="match status" value="1"/>
</dbReference>
<dbReference type="GO" id="GO:0006508">
    <property type="term" value="P:proteolysis"/>
    <property type="evidence" value="ECO:0007669"/>
    <property type="project" value="UniProtKB-KW"/>
</dbReference>
<feature type="domain" description="NlpC/P60" evidence="6">
    <location>
        <begin position="22"/>
        <end position="147"/>
    </location>
</feature>
<feature type="domain" description="NlpC/P60" evidence="6">
    <location>
        <begin position="152"/>
        <end position="278"/>
    </location>
</feature>
<dbReference type="Pfam" id="PF00877">
    <property type="entry name" value="NLPC_P60"/>
    <property type="match status" value="3"/>
</dbReference>
<reference evidence="7 8" key="1">
    <citation type="journal article" date="2017" name="Int. J. Syst. Evol. Microbiol.">
        <title>Bacillus mangrovi sp. nov., isolated from a sediment sample from a mangrove forest.</title>
        <authorList>
            <person name="Gupta V."/>
            <person name="Singh P.K."/>
            <person name="Korpole S."/>
            <person name="Tanuku N.R.S."/>
            <person name="Pinnaka A.K."/>
        </authorList>
    </citation>
    <scope>NUCLEOTIDE SEQUENCE [LARGE SCALE GENOMIC DNA]</scope>
    <source>
        <strain evidence="7 8">KCTC 33872</strain>
    </source>
</reference>
<keyword evidence="5" id="KW-0732">Signal</keyword>
<dbReference type="InterPro" id="IPR000064">
    <property type="entry name" value="NLP_P60_dom"/>
</dbReference>
<dbReference type="InterPro" id="IPR038765">
    <property type="entry name" value="Papain-like_cys_pep_sf"/>
</dbReference>
<dbReference type="OrthoDB" id="9813368at2"/>
<comment type="caution">
    <text evidence="7">The sequence shown here is derived from an EMBL/GenBank/DDBJ whole genome shotgun (WGS) entry which is preliminary data.</text>
</comment>